<dbReference type="AlphaFoldDB" id="A0A8H4B354"/>
<accession>A0A8H4B354</accession>
<dbReference type="Gene3D" id="3.80.10.10">
    <property type="entry name" value="Ribonuclease Inhibitor"/>
    <property type="match status" value="1"/>
</dbReference>
<comment type="caution">
    <text evidence="1">The sequence shown here is derived from an EMBL/GenBank/DDBJ whole genome shotgun (WGS) entry which is preliminary data.</text>
</comment>
<dbReference type="InterPro" id="IPR032675">
    <property type="entry name" value="LRR_dom_sf"/>
</dbReference>
<dbReference type="EMBL" id="WTPW01000039">
    <property type="protein sequence ID" value="KAF0555616.1"/>
    <property type="molecule type" value="Genomic_DNA"/>
</dbReference>
<evidence type="ECO:0000313" key="1">
    <source>
        <dbReference type="EMBL" id="KAF0555616.1"/>
    </source>
</evidence>
<dbReference type="SUPFAM" id="SSF52047">
    <property type="entry name" value="RNI-like"/>
    <property type="match status" value="1"/>
</dbReference>
<dbReference type="OrthoDB" id="1302145at2759"/>
<reference evidence="1 2" key="1">
    <citation type="journal article" date="2019" name="Environ. Microbiol.">
        <title>At the nexus of three kingdoms: the genome of the mycorrhizal fungus Gigaspora margarita provides insights into plant, endobacterial and fungal interactions.</title>
        <authorList>
            <person name="Venice F."/>
            <person name="Ghignone S."/>
            <person name="Salvioli di Fossalunga A."/>
            <person name="Amselem J."/>
            <person name="Novero M."/>
            <person name="Xianan X."/>
            <person name="Sedzielewska Toro K."/>
            <person name="Morin E."/>
            <person name="Lipzen A."/>
            <person name="Grigoriev I.V."/>
            <person name="Henrissat B."/>
            <person name="Martin F.M."/>
            <person name="Bonfante P."/>
        </authorList>
    </citation>
    <scope>NUCLEOTIDE SEQUENCE [LARGE SCALE GENOMIC DNA]</scope>
    <source>
        <strain evidence="1 2">BEG34</strain>
    </source>
</reference>
<dbReference type="Proteomes" id="UP000439903">
    <property type="component" value="Unassembled WGS sequence"/>
</dbReference>
<gene>
    <name evidence="1" type="ORF">F8M41_016992</name>
</gene>
<evidence type="ECO:0000313" key="2">
    <source>
        <dbReference type="Proteomes" id="UP000439903"/>
    </source>
</evidence>
<organism evidence="1 2">
    <name type="scientific">Gigaspora margarita</name>
    <dbReference type="NCBI Taxonomy" id="4874"/>
    <lineage>
        <taxon>Eukaryota</taxon>
        <taxon>Fungi</taxon>
        <taxon>Fungi incertae sedis</taxon>
        <taxon>Mucoromycota</taxon>
        <taxon>Glomeromycotina</taxon>
        <taxon>Glomeromycetes</taxon>
        <taxon>Diversisporales</taxon>
        <taxon>Gigasporaceae</taxon>
        <taxon>Gigaspora</taxon>
    </lineage>
</organism>
<sequence length="276" mass="32359">MIESQEQLKKISLFDDFSTKFNGFISALECQKNSLQEVIIDQCIYDTEVEVLKSCRNLEILRIKFCTKKLMKSLENKISTLEITNFEIDASTIVQIFEKAGTLLQRLKLESANEILNENFLLETLKFNCPNIKYLNISKIKFSTQFLELVDNLQKLQFLSFSYSVEDIPEEELKIRVMQFAEILPLTLQYLDVQGDTYIVKYMDIFLNHCNASLKNLLINNIYNEKITKAIIDYCIRNKTLKYVGVFKYSSLSYNIRKQMERHVKLVSYQSIFVDC</sequence>
<name>A0A8H4B354_GIGMA</name>
<protein>
    <submittedName>
        <fullName evidence="1">Uncharacterized protein</fullName>
    </submittedName>
</protein>
<keyword evidence="2" id="KW-1185">Reference proteome</keyword>
<proteinExistence type="predicted"/>